<comment type="caution">
    <text evidence="2">The sequence shown here is derived from an EMBL/GenBank/DDBJ whole genome shotgun (WGS) entry which is preliminary data.</text>
</comment>
<dbReference type="PANTHER" id="PTHR33710:SF48">
    <property type="entry name" value="OS02G0307075 PROTEIN"/>
    <property type="match status" value="1"/>
</dbReference>
<reference evidence="2" key="1">
    <citation type="submission" date="2020-10" db="EMBL/GenBank/DDBJ databases">
        <authorList>
            <person name="Han B."/>
            <person name="Lu T."/>
            <person name="Zhao Q."/>
            <person name="Huang X."/>
            <person name="Zhao Y."/>
        </authorList>
    </citation>
    <scope>NUCLEOTIDE SEQUENCE</scope>
</reference>
<evidence type="ECO:0000259" key="1">
    <source>
        <dbReference type="Pfam" id="PF03372"/>
    </source>
</evidence>
<dbReference type="SUPFAM" id="SSF56219">
    <property type="entry name" value="DNase I-like"/>
    <property type="match status" value="1"/>
</dbReference>
<sequence>MNCPRGDTQAKGGQVLMKRLSILDVEGLSHDEALLRYFSLFKEPLTDDVVKALTALGLNDGACQDSVSELVRTTSATIVCLQETKMQVMDHNVVRRTARAKFVNSYIVLLVEQTRGGVFLAMNEDFFDLSDIVLTSNAITAQINMRADGTRWQIIMVYGLQGEAPKLQFLQELKNIPLPEHNRWLILGDFNLIYQVEDKNNSNLNRCLMGAFKATIGHLRLKEIKLNGCRFTWTNQQDNPTLTRIDRLLCTPEWELFFPTCFLHSLPSLMSDHTPLLL</sequence>
<dbReference type="Pfam" id="PF03372">
    <property type="entry name" value="Exo_endo_phos"/>
    <property type="match status" value="1"/>
</dbReference>
<dbReference type="Gene3D" id="3.60.10.10">
    <property type="entry name" value="Endonuclease/exonuclease/phosphatase"/>
    <property type="match status" value="1"/>
</dbReference>
<name>A0A811R2W1_9POAL</name>
<accession>A0A811R2W1</accession>
<dbReference type="OrthoDB" id="1750912at2759"/>
<evidence type="ECO:0000313" key="2">
    <source>
        <dbReference type="EMBL" id="CAD6263891.1"/>
    </source>
</evidence>
<dbReference type="PANTHER" id="PTHR33710">
    <property type="entry name" value="BNAC02G09200D PROTEIN"/>
    <property type="match status" value="1"/>
</dbReference>
<dbReference type="GO" id="GO:0003824">
    <property type="term" value="F:catalytic activity"/>
    <property type="evidence" value="ECO:0007669"/>
    <property type="project" value="InterPro"/>
</dbReference>
<dbReference type="Proteomes" id="UP000604825">
    <property type="component" value="Unassembled WGS sequence"/>
</dbReference>
<dbReference type="EMBL" id="CAJGYO010000012">
    <property type="protein sequence ID" value="CAD6263891.1"/>
    <property type="molecule type" value="Genomic_DNA"/>
</dbReference>
<protein>
    <recommendedName>
        <fullName evidence="1">Endonuclease/exonuclease/phosphatase domain-containing protein</fullName>
    </recommendedName>
</protein>
<evidence type="ECO:0000313" key="3">
    <source>
        <dbReference type="Proteomes" id="UP000604825"/>
    </source>
</evidence>
<dbReference type="InterPro" id="IPR005135">
    <property type="entry name" value="Endo/exonuclease/phosphatase"/>
</dbReference>
<organism evidence="2 3">
    <name type="scientific">Miscanthus lutarioriparius</name>
    <dbReference type="NCBI Taxonomy" id="422564"/>
    <lineage>
        <taxon>Eukaryota</taxon>
        <taxon>Viridiplantae</taxon>
        <taxon>Streptophyta</taxon>
        <taxon>Embryophyta</taxon>
        <taxon>Tracheophyta</taxon>
        <taxon>Spermatophyta</taxon>
        <taxon>Magnoliopsida</taxon>
        <taxon>Liliopsida</taxon>
        <taxon>Poales</taxon>
        <taxon>Poaceae</taxon>
        <taxon>PACMAD clade</taxon>
        <taxon>Panicoideae</taxon>
        <taxon>Andropogonodae</taxon>
        <taxon>Andropogoneae</taxon>
        <taxon>Saccharinae</taxon>
        <taxon>Miscanthus</taxon>
    </lineage>
</organism>
<dbReference type="InterPro" id="IPR036691">
    <property type="entry name" value="Endo/exonu/phosph_ase_sf"/>
</dbReference>
<proteinExistence type="predicted"/>
<feature type="domain" description="Endonuclease/exonuclease/phosphatase" evidence="1">
    <location>
        <begin position="62"/>
        <end position="273"/>
    </location>
</feature>
<dbReference type="AlphaFoldDB" id="A0A811R2W1"/>
<keyword evidence="3" id="KW-1185">Reference proteome</keyword>
<gene>
    <name evidence="2" type="ORF">NCGR_LOCUS47196</name>
</gene>